<dbReference type="Proteomes" id="UP001060215">
    <property type="component" value="Chromosome 7"/>
</dbReference>
<reference evidence="1 2" key="1">
    <citation type="journal article" date="2022" name="Plant J.">
        <title>Chromosome-level genome of Camellia lanceoleosa provides a valuable resource for understanding genome evolution and self-incompatibility.</title>
        <authorList>
            <person name="Gong W."/>
            <person name="Xiao S."/>
            <person name="Wang L."/>
            <person name="Liao Z."/>
            <person name="Chang Y."/>
            <person name="Mo W."/>
            <person name="Hu G."/>
            <person name="Li W."/>
            <person name="Zhao G."/>
            <person name="Zhu H."/>
            <person name="Hu X."/>
            <person name="Ji K."/>
            <person name="Xiang X."/>
            <person name="Song Q."/>
            <person name="Yuan D."/>
            <person name="Jin S."/>
            <person name="Zhang L."/>
        </authorList>
    </citation>
    <scope>NUCLEOTIDE SEQUENCE [LARGE SCALE GENOMIC DNA]</scope>
    <source>
        <strain evidence="1">SQ_2022a</strain>
    </source>
</reference>
<name>A0ACC0GZK1_9ERIC</name>
<gene>
    <name evidence="1" type="ORF">LOK49_LG07G02558</name>
</gene>
<accession>A0ACC0GZK1</accession>
<protein>
    <submittedName>
        <fullName evidence="1">Phospholipase D beta 1</fullName>
    </submittedName>
</protein>
<sequence length="67" mass="7780">MWPEGNPTGAATQRILFWQNKTMQMVYETIYEALVENRGKAIRHRISSSNQFIIRDKVHCSVMVILA</sequence>
<comment type="caution">
    <text evidence="1">The sequence shown here is derived from an EMBL/GenBank/DDBJ whole genome shotgun (WGS) entry which is preliminary data.</text>
</comment>
<organism evidence="1 2">
    <name type="scientific">Camellia lanceoleosa</name>
    <dbReference type="NCBI Taxonomy" id="1840588"/>
    <lineage>
        <taxon>Eukaryota</taxon>
        <taxon>Viridiplantae</taxon>
        <taxon>Streptophyta</taxon>
        <taxon>Embryophyta</taxon>
        <taxon>Tracheophyta</taxon>
        <taxon>Spermatophyta</taxon>
        <taxon>Magnoliopsida</taxon>
        <taxon>eudicotyledons</taxon>
        <taxon>Gunneridae</taxon>
        <taxon>Pentapetalae</taxon>
        <taxon>asterids</taxon>
        <taxon>Ericales</taxon>
        <taxon>Theaceae</taxon>
        <taxon>Camellia</taxon>
    </lineage>
</organism>
<evidence type="ECO:0000313" key="1">
    <source>
        <dbReference type="EMBL" id="KAI8005832.1"/>
    </source>
</evidence>
<proteinExistence type="predicted"/>
<keyword evidence="2" id="KW-1185">Reference proteome</keyword>
<dbReference type="EMBL" id="CM045764">
    <property type="protein sequence ID" value="KAI8005832.1"/>
    <property type="molecule type" value="Genomic_DNA"/>
</dbReference>
<evidence type="ECO:0000313" key="2">
    <source>
        <dbReference type="Proteomes" id="UP001060215"/>
    </source>
</evidence>